<evidence type="ECO:0000313" key="2">
    <source>
        <dbReference type="EMBL" id="KAF0297229.1"/>
    </source>
</evidence>
<evidence type="ECO:0000256" key="1">
    <source>
        <dbReference type="SAM" id="MobiDB-lite"/>
    </source>
</evidence>
<keyword evidence="3" id="KW-1185">Reference proteome</keyword>
<dbReference type="EMBL" id="VIIS01001503">
    <property type="protein sequence ID" value="KAF0297229.1"/>
    <property type="molecule type" value="Genomic_DNA"/>
</dbReference>
<dbReference type="AlphaFoldDB" id="A0A6A4VWE2"/>
<gene>
    <name evidence="2" type="ORF">FJT64_005303</name>
</gene>
<feature type="region of interest" description="Disordered" evidence="1">
    <location>
        <begin position="1"/>
        <end position="67"/>
    </location>
</feature>
<comment type="caution">
    <text evidence="2">The sequence shown here is derived from an EMBL/GenBank/DDBJ whole genome shotgun (WGS) entry which is preliminary data.</text>
</comment>
<feature type="region of interest" description="Disordered" evidence="1">
    <location>
        <begin position="207"/>
        <end position="260"/>
    </location>
</feature>
<proteinExistence type="predicted"/>
<feature type="compositionally biased region" description="Low complexity" evidence="1">
    <location>
        <begin position="354"/>
        <end position="364"/>
    </location>
</feature>
<sequence length="410" mass="43740">MTLKQAQELMQEAIKTTPNGQTGPEKMSADEDSDEFESVSSAMLDETLPDDQLEGTEGEQDTFRPRFGDDELHLSQTVAAGGLAAISVKHSEDGGGHKGHSHAPPVSHMKQFFKNRASMPAISTRAESSGAARSQRHSMPAALPECMDPGQLHGRHSFLSVTQPDVKALPEYRHKTQRQVESVLHEHSAFGRLQQLCASPVGSDDGSVLVSEDLGQPDEEIVPTARRRRQPLPAAGEEDDALSELPPTDEDHGRRGAPRTVASVPTALRAAAAAPAPSAATAKTQSLTSRVMLRCDSDPRLSLRTSTAEVHVDVHEHSAQCDQHQSHHEEAAELQVLESSAFGISAERTVSESGAVGAGPAAAADARRSGSADGGPLTHSDIDSDDEAELRVRHPSGDNLPRTGAPSRYY</sequence>
<reference evidence="2 3" key="1">
    <citation type="submission" date="2019-07" db="EMBL/GenBank/DDBJ databases">
        <title>Draft genome assembly of a fouling barnacle, Amphibalanus amphitrite (Darwin, 1854): The first reference genome for Thecostraca.</title>
        <authorList>
            <person name="Kim W."/>
        </authorList>
    </citation>
    <scope>NUCLEOTIDE SEQUENCE [LARGE SCALE GENOMIC DNA]</scope>
    <source>
        <strain evidence="2">SNU_AA5</strain>
        <tissue evidence="2">Soma without cirri and trophi</tissue>
    </source>
</reference>
<protein>
    <submittedName>
        <fullName evidence="2">Uncharacterized protein</fullName>
    </submittedName>
</protein>
<organism evidence="2 3">
    <name type="scientific">Amphibalanus amphitrite</name>
    <name type="common">Striped barnacle</name>
    <name type="synonym">Balanus amphitrite</name>
    <dbReference type="NCBI Taxonomy" id="1232801"/>
    <lineage>
        <taxon>Eukaryota</taxon>
        <taxon>Metazoa</taxon>
        <taxon>Ecdysozoa</taxon>
        <taxon>Arthropoda</taxon>
        <taxon>Crustacea</taxon>
        <taxon>Multicrustacea</taxon>
        <taxon>Cirripedia</taxon>
        <taxon>Thoracica</taxon>
        <taxon>Thoracicalcarea</taxon>
        <taxon>Balanomorpha</taxon>
        <taxon>Balanoidea</taxon>
        <taxon>Balanidae</taxon>
        <taxon>Amphibalaninae</taxon>
        <taxon>Amphibalanus</taxon>
    </lineage>
</organism>
<feature type="region of interest" description="Disordered" evidence="1">
    <location>
        <begin position="352"/>
        <end position="410"/>
    </location>
</feature>
<evidence type="ECO:0000313" key="3">
    <source>
        <dbReference type="Proteomes" id="UP000440578"/>
    </source>
</evidence>
<accession>A0A6A4VWE2</accession>
<dbReference type="Proteomes" id="UP000440578">
    <property type="component" value="Unassembled WGS sequence"/>
</dbReference>
<name>A0A6A4VWE2_AMPAM</name>
<feature type="compositionally biased region" description="Acidic residues" evidence="1">
    <location>
        <begin position="47"/>
        <end position="60"/>
    </location>
</feature>